<reference evidence="2 3" key="1">
    <citation type="journal article" date="2018" name="New Phytol.">
        <title>Comparative genomics and transcriptomics depict ericoid mycorrhizal fungi as versatile saprotrophs and plant mutualists.</title>
        <authorList>
            <person name="Martino E."/>
            <person name="Morin E."/>
            <person name="Grelet G.A."/>
            <person name="Kuo A."/>
            <person name="Kohler A."/>
            <person name="Daghino S."/>
            <person name="Barry K.W."/>
            <person name="Cichocki N."/>
            <person name="Clum A."/>
            <person name="Dockter R.B."/>
            <person name="Hainaut M."/>
            <person name="Kuo R.C."/>
            <person name="LaButti K."/>
            <person name="Lindahl B.D."/>
            <person name="Lindquist E.A."/>
            <person name="Lipzen A."/>
            <person name="Khouja H.R."/>
            <person name="Magnuson J."/>
            <person name="Murat C."/>
            <person name="Ohm R.A."/>
            <person name="Singer S.W."/>
            <person name="Spatafora J.W."/>
            <person name="Wang M."/>
            <person name="Veneault-Fourrey C."/>
            <person name="Henrissat B."/>
            <person name="Grigoriev I.V."/>
            <person name="Martin F.M."/>
            <person name="Perotto S."/>
        </authorList>
    </citation>
    <scope>NUCLEOTIDE SEQUENCE [LARGE SCALE GENOMIC DNA]</scope>
    <source>
        <strain evidence="2 3">ATCC 22711</strain>
    </source>
</reference>
<dbReference type="RefSeq" id="XP_024721161.1">
    <property type="nucleotide sequence ID" value="XM_024865056.1"/>
</dbReference>
<keyword evidence="1" id="KW-0812">Transmembrane</keyword>
<dbReference type="Proteomes" id="UP000241818">
    <property type="component" value="Unassembled WGS sequence"/>
</dbReference>
<keyword evidence="3" id="KW-1185">Reference proteome</keyword>
<accession>A0A2T3B2P4</accession>
<evidence type="ECO:0000313" key="2">
    <source>
        <dbReference type="EMBL" id="PSS18809.1"/>
    </source>
</evidence>
<proteinExistence type="predicted"/>
<organism evidence="2 3">
    <name type="scientific">Amorphotheca resinae ATCC 22711</name>
    <dbReference type="NCBI Taxonomy" id="857342"/>
    <lineage>
        <taxon>Eukaryota</taxon>
        <taxon>Fungi</taxon>
        <taxon>Dikarya</taxon>
        <taxon>Ascomycota</taxon>
        <taxon>Pezizomycotina</taxon>
        <taxon>Leotiomycetes</taxon>
        <taxon>Helotiales</taxon>
        <taxon>Amorphothecaceae</taxon>
        <taxon>Amorphotheca</taxon>
    </lineage>
</organism>
<keyword evidence="1" id="KW-0472">Membrane</keyword>
<protein>
    <submittedName>
        <fullName evidence="2">Uncharacterized protein</fullName>
    </submittedName>
</protein>
<dbReference type="AlphaFoldDB" id="A0A2T3B2P4"/>
<sequence>MPVCCSVPHANFPIDPWLPLFLFFLFFLFSFLFFPPSPFSCKILRRERLPR</sequence>
<dbReference type="InParanoid" id="A0A2T3B2P4"/>
<keyword evidence="1" id="KW-1133">Transmembrane helix</keyword>
<gene>
    <name evidence="2" type="ORF">M430DRAFT_244119</name>
</gene>
<feature type="transmembrane region" description="Helical" evidence="1">
    <location>
        <begin position="20"/>
        <end position="41"/>
    </location>
</feature>
<evidence type="ECO:0000256" key="1">
    <source>
        <dbReference type="SAM" id="Phobius"/>
    </source>
</evidence>
<dbReference type="GeneID" id="36573137"/>
<name>A0A2T3B2P4_AMORE</name>
<evidence type="ECO:0000313" key="3">
    <source>
        <dbReference type="Proteomes" id="UP000241818"/>
    </source>
</evidence>
<dbReference type="EMBL" id="KZ679011">
    <property type="protein sequence ID" value="PSS18809.1"/>
    <property type="molecule type" value="Genomic_DNA"/>
</dbReference>